<gene>
    <name evidence="1" type="ORF">SAMN04489810_1030</name>
</gene>
<proteinExistence type="predicted"/>
<name>A0A1G7WCQ5_9MICO</name>
<evidence type="ECO:0000313" key="2">
    <source>
        <dbReference type="Proteomes" id="UP000199009"/>
    </source>
</evidence>
<sequence length="372" mass="39242">MPRTAPLPRAAEVNTVAPDPGVVLTPGAGQDAAVLGVLDSARRIPLLGTHVGATLDWCVDVGRVAPAVGSGDTRRLWELLAAVAALNVSAARMLEPHLDALTILREAGTDLVHHRDPWNVAQVDAGVDSTWGVFAAEASGVRLSAAHENGRWMLDGTKPWCSLAADLSHALVTAFVDDEHRRLFAVDLRAAGVKPHRDEWHARGLSHVVSSPVDFTRVPAVPVGGIGWYLTRPGFARGGMSVAACWWGAAAGVSHALVAPAASERADQIALVHLGRVDAALWAARAALAEAADLIDAPHAGLDERLLAERVRTVVADAATLTLAEADAALGPAPLVMDREHARRVSDLHLYLRQHHGLRDVARIGRARAAAS</sequence>
<dbReference type="EMBL" id="LT629692">
    <property type="protein sequence ID" value="SDG69795.1"/>
    <property type="molecule type" value="Genomic_DNA"/>
</dbReference>
<evidence type="ECO:0000313" key="1">
    <source>
        <dbReference type="EMBL" id="SDG69795.1"/>
    </source>
</evidence>
<dbReference type="Proteomes" id="UP000199009">
    <property type="component" value="Chromosome I"/>
</dbReference>
<evidence type="ECO:0008006" key="3">
    <source>
        <dbReference type="Google" id="ProtNLM"/>
    </source>
</evidence>
<dbReference type="RefSeq" id="WP_231917800.1">
    <property type="nucleotide sequence ID" value="NZ_LT629692.1"/>
</dbReference>
<reference evidence="1 2" key="1">
    <citation type="submission" date="2016-10" db="EMBL/GenBank/DDBJ databases">
        <authorList>
            <person name="de Groot N.N."/>
        </authorList>
    </citation>
    <scope>NUCLEOTIDE SEQUENCE [LARGE SCALE GENOMIC DNA]</scope>
    <source>
        <strain evidence="1 2">DSM 23142</strain>
    </source>
</reference>
<dbReference type="Gene3D" id="2.40.110.10">
    <property type="entry name" value="Butyryl-CoA Dehydrogenase, subunit A, domain 2"/>
    <property type="match status" value="1"/>
</dbReference>
<accession>A0A1G7WCQ5</accession>
<dbReference type="AlphaFoldDB" id="A0A1G7WCQ5"/>
<dbReference type="SUPFAM" id="SSF56645">
    <property type="entry name" value="Acyl-CoA dehydrogenase NM domain-like"/>
    <property type="match status" value="1"/>
</dbReference>
<organism evidence="1 2">
    <name type="scientific">Microbacterium pygmaeum</name>
    <dbReference type="NCBI Taxonomy" id="370764"/>
    <lineage>
        <taxon>Bacteria</taxon>
        <taxon>Bacillati</taxon>
        <taxon>Actinomycetota</taxon>
        <taxon>Actinomycetes</taxon>
        <taxon>Micrococcales</taxon>
        <taxon>Microbacteriaceae</taxon>
        <taxon>Microbacterium</taxon>
    </lineage>
</organism>
<dbReference type="STRING" id="370764.SAMN04489810_1030"/>
<dbReference type="InterPro" id="IPR046373">
    <property type="entry name" value="Acyl-CoA_Oxase/DH_mid-dom_sf"/>
</dbReference>
<keyword evidence="2" id="KW-1185">Reference proteome</keyword>
<dbReference type="InterPro" id="IPR009100">
    <property type="entry name" value="AcylCoA_DH/oxidase_NM_dom_sf"/>
</dbReference>
<protein>
    <recommendedName>
        <fullName evidence="3">Acyl-CoA dehydrogenase</fullName>
    </recommendedName>
</protein>
<dbReference type="GO" id="GO:0016627">
    <property type="term" value="F:oxidoreductase activity, acting on the CH-CH group of donors"/>
    <property type="evidence" value="ECO:0007669"/>
    <property type="project" value="InterPro"/>
</dbReference>